<dbReference type="InterPro" id="IPR033985">
    <property type="entry name" value="SusD-like_N"/>
</dbReference>
<comment type="caution">
    <text evidence="8">The sequence shown here is derived from an EMBL/GenBank/DDBJ whole genome shotgun (WGS) entry which is preliminary data.</text>
</comment>
<reference evidence="9" key="1">
    <citation type="journal article" date="2019" name="Int. J. Syst. Evol. Microbiol.">
        <title>The Global Catalogue of Microorganisms (GCM) 10K type strain sequencing project: providing services to taxonomists for standard genome sequencing and annotation.</title>
        <authorList>
            <consortium name="The Broad Institute Genomics Platform"/>
            <consortium name="The Broad Institute Genome Sequencing Center for Infectious Disease"/>
            <person name="Wu L."/>
            <person name="Ma J."/>
        </authorList>
    </citation>
    <scope>NUCLEOTIDE SEQUENCE [LARGE SCALE GENOMIC DNA]</scope>
    <source>
        <strain evidence="9">NBRC 103627</strain>
    </source>
</reference>
<dbReference type="RefSeq" id="WP_379800019.1">
    <property type="nucleotide sequence ID" value="NZ_JBHSFY010000012.1"/>
</dbReference>
<dbReference type="Gene3D" id="1.25.40.390">
    <property type="match status" value="1"/>
</dbReference>
<evidence type="ECO:0000256" key="4">
    <source>
        <dbReference type="ARBA" id="ARBA00023136"/>
    </source>
</evidence>
<evidence type="ECO:0000259" key="7">
    <source>
        <dbReference type="Pfam" id="PF14322"/>
    </source>
</evidence>
<evidence type="ECO:0000256" key="1">
    <source>
        <dbReference type="ARBA" id="ARBA00004442"/>
    </source>
</evidence>
<dbReference type="InterPro" id="IPR011990">
    <property type="entry name" value="TPR-like_helical_dom_sf"/>
</dbReference>
<keyword evidence="4" id="KW-0472">Membrane</keyword>
<sequence>MNYFIIKKQKKTNVKFLLPLFIFILFTCCDSFVDVDLPQSQLTKDAVFQSSATANAAVTDIYSRMRDQGILTGTSLGLSNSLGNYADEFQCYALPTDSSMPFFTNSLLSSNSNIANYWNTSYNYIYASNAVIEGLENSSHLNKAEKEGLKGEALFIRALMHFYLINLFGSVPYVTSTDFTVNNTVKKNSPEFNYDLLLKDLEEAAVLLPQEYRNSERTRPNKYGVLALLARAYLYNRNWEEASNTVSAVLNQNSLYQLESQLTNVFLKKSKETIWQFQPLRIGKNTDEAATFIFTSGPPPLVSLTADFIDSLETGDLRRTNWIKGITGQGQTWYHAYKYRLNNAGTESLEYSVVLRLAEQYLIRAEARAQQGDLIGAKEDLNKIRSRAGLNNTSAISKEQILKAVAKERRKELFSEYGHRFFDLKRTGEISNILILTKPGWNAYDVMFPIPQNELNVNPNLLPQNEGY</sequence>
<evidence type="ECO:0000256" key="2">
    <source>
        <dbReference type="ARBA" id="ARBA00006275"/>
    </source>
</evidence>
<accession>A0ABV8ZIK5</accession>
<evidence type="ECO:0000313" key="8">
    <source>
        <dbReference type="EMBL" id="MFC4478965.1"/>
    </source>
</evidence>
<dbReference type="InterPro" id="IPR012944">
    <property type="entry name" value="SusD_RagB_dom"/>
</dbReference>
<keyword evidence="5" id="KW-0998">Cell outer membrane</keyword>
<gene>
    <name evidence="8" type="ORF">ACFO3N_17955</name>
</gene>
<keyword evidence="3" id="KW-0732">Signal</keyword>
<keyword evidence="9" id="KW-1185">Reference proteome</keyword>
<dbReference type="EMBL" id="JBHSFY010000012">
    <property type="protein sequence ID" value="MFC4478965.1"/>
    <property type="molecule type" value="Genomic_DNA"/>
</dbReference>
<dbReference type="Proteomes" id="UP001596003">
    <property type="component" value="Unassembled WGS sequence"/>
</dbReference>
<evidence type="ECO:0000313" key="9">
    <source>
        <dbReference type="Proteomes" id="UP001596003"/>
    </source>
</evidence>
<evidence type="ECO:0000259" key="6">
    <source>
        <dbReference type="Pfam" id="PF07980"/>
    </source>
</evidence>
<dbReference type="SUPFAM" id="SSF48452">
    <property type="entry name" value="TPR-like"/>
    <property type="match status" value="1"/>
</dbReference>
<proteinExistence type="inferred from homology"/>
<feature type="domain" description="SusD-like N-terminal" evidence="7">
    <location>
        <begin position="104"/>
        <end position="234"/>
    </location>
</feature>
<organism evidence="8 9">
    <name type="scientific">Flavobacterium chungangensis</name>
    <dbReference type="NCBI Taxonomy" id="2708132"/>
    <lineage>
        <taxon>Bacteria</taxon>
        <taxon>Pseudomonadati</taxon>
        <taxon>Bacteroidota</taxon>
        <taxon>Flavobacteriia</taxon>
        <taxon>Flavobacteriales</taxon>
        <taxon>Flavobacteriaceae</taxon>
        <taxon>Flavobacterium</taxon>
    </lineage>
</organism>
<name>A0ABV8ZIK5_9FLAO</name>
<dbReference type="CDD" id="cd08977">
    <property type="entry name" value="SusD"/>
    <property type="match status" value="1"/>
</dbReference>
<evidence type="ECO:0000256" key="3">
    <source>
        <dbReference type="ARBA" id="ARBA00022729"/>
    </source>
</evidence>
<comment type="subcellular location">
    <subcellularLocation>
        <location evidence="1">Cell outer membrane</location>
    </subcellularLocation>
</comment>
<comment type="similarity">
    <text evidence="2">Belongs to the SusD family.</text>
</comment>
<evidence type="ECO:0000256" key="5">
    <source>
        <dbReference type="ARBA" id="ARBA00023237"/>
    </source>
</evidence>
<dbReference type="Pfam" id="PF07980">
    <property type="entry name" value="SusD_RagB"/>
    <property type="match status" value="1"/>
</dbReference>
<dbReference type="Pfam" id="PF14322">
    <property type="entry name" value="SusD-like_3"/>
    <property type="match status" value="1"/>
</dbReference>
<protein>
    <submittedName>
        <fullName evidence="8">RagB/SusD family nutrient uptake outer membrane protein</fullName>
    </submittedName>
</protein>
<feature type="domain" description="RagB/SusD" evidence="6">
    <location>
        <begin position="326"/>
        <end position="468"/>
    </location>
</feature>